<reference evidence="2" key="1">
    <citation type="submission" date="2020-03" db="EMBL/GenBank/DDBJ databases">
        <authorList>
            <person name="Weist P."/>
        </authorList>
    </citation>
    <scope>NUCLEOTIDE SEQUENCE</scope>
</reference>
<name>A0A9N7Z8X7_PLEPL</name>
<sequence length="100" mass="11254">MVGRREEEEEEEERRGGGAEDHRGRKQENSFQEHRSQNLFRPVTLPRVVQLAGHISRGFGDLAALAFTPANLAPEQRQQLEAQSDTLPNFSSIVPSIFPT</sequence>
<organism evidence="2 3">
    <name type="scientific">Pleuronectes platessa</name>
    <name type="common">European plaice</name>
    <dbReference type="NCBI Taxonomy" id="8262"/>
    <lineage>
        <taxon>Eukaryota</taxon>
        <taxon>Metazoa</taxon>
        <taxon>Chordata</taxon>
        <taxon>Craniata</taxon>
        <taxon>Vertebrata</taxon>
        <taxon>Euteleostomi</taxon>
        <taxon>Actinopterygii</taxon>
        <taxon>Neopterygii</taxon>
        <taxon>Teleostei</taxon>
        <taxon>Neoteleostei</taxon>
        <taxon>Acanthomorphata</taxon>
        <taxon>Carangaria</taxon>
        <taxon>Pleuronectiformes</taxon>
        <taxon>Pleuronectoidei</taxon>
        <taxon>Pleuronectidae</taxon>
        <taxon>Pleuronectes</taxon>
    </lineage>
</organism>
<evidence type="ECO:0000256" key="1">
    <source>
        <dbReference type="SAM" id="MobiDB-lite"/>
    </source>
</evidence>
<comment type="caution">
    <text evidence="2">The sequence shown here is derived from an EMBL/GenBank/DDBJ whole genome shotgun (WGS) entry which is preliminary data.</text>
</comment>
<proteinExistence type="predicted"/>
<evidence type="ECO:0000313" key="3">
    <source>
        <dbReference type="Proteomes" id="UP001153269"/>
    </source>
</evidence>
<dbReference type="AlphaFoldDB" id="A0A9N7Z8X7"/>
<keyword evidence="3" id="KW-1185">Reference proteome</keyword>
<feature type="region of interest" description="Disordered" evidence="1">
    <location>
        <begin position="1"/>
        <end position="38"/>
    </location>
</feature>
<accession>A0A9N7Z8X7</accession>
<feature type="compositionally biased region" description="Basic and acidic residues" evidence="1">
    <location>
        <begin position="13"/>
        <end position="36"/>
    </location>
</feature>
<gene>
    <name evidence="2" type="ORF">PLEPLA_LOCUS40764</name>
</gene>
<protein>
    <submittedName>
        <fullName evidence="2">Uncharacterized protein</fullName>
    </submittedName>
</protein>
<dbReference type="EMBL" id="CADEAL010004153">
    <property type="protein sequence ID" value="CAB1453014.1"/>
    <property type="molecule type" value="Genomic_DNA"/>
</dbReference>
<evidence type="ECO:0000313" key="2">
    <source>
        <dbReference type="EMBL" id="CAB1453014.1"/>
    </source>
</evidence>
<dbReference type="Proteomes" id="UP001153269">
    <property type="component" value="Unassembled WGS sequence"/>
</dbReference>